<dbReference type="PANTHER" id="PTHR44757">
    <property type="entry name" value="DIGUANYLATE CYCLASE DGCP"/>
    <property type="match status" value="1"/>
</dbReference>
<dbReference type="EMBL" id="JAFKMR010000009">
    <property type="protein sequence ID" value="MBN8742978.1"/>
    <property type="molecule type" value="Genomic_DNA"/>
</dbReference>
<dbReference type="SUPFAM" id="SSF55785">
    <property type="entry name" value="PYP-like sensor domain (PAS domain)"/>
    <property type="match status" value="2"/>
</dbReference>
<dbReference type="SMART" id="SM00267">
    <property type="entry name" value="GGDEF"/>
    <property type="match status" value="1"/>
</dbReference>
<dbReference type="SUPFAM" id="SSF55073">
    <property type="entry name" value="Nucleotide cyclase"/>
    <property type="match status" value="1"/>
</dbReference>
<dbReference type="RefSeq" id="WP_276727138.1">
    <property type="nucleotide sequence ID" value="NZ_JAFKMR010000009.1"/>
</dbReference>
<dbReference type="CDD" id="cd01949">
    <property type="entry name" value="GGDEF"/>
    <property type="match status" value="1"/>
</dbReference>
<dbReference type="InterPro" id="IPR052155">
    <property type="entry name" value="Biofilm_reg_signaling"/>
</dbReference>
<sequence>MTALTLHPGELANMFELAPVSLWVEDFSALHQLFKQWRAEGVSDLRAWLHEQPARVAECSARIKVLQVNRRTLDLFEARDLAHLVANLDRVFRDDMHSQHLEELVQLWQGATRYSSQTVNYTLSGRRLDILLNAHVLPGHEQSWSRVLFSVEDLTDRLRAERQLHASEQYARGLFEHSPVSLWVEDFSAVRSLLSMLREQGISDFPTFLRVHPEFIDRCMQEIRVLDVNHQTLSMVGASDKPHLLRNLQHVFRDDMRVHFADQLIDLWNGKLTQQREVINYSLKGQPINAHMQFAVMPGHEDDWAQVLVSLTDITARKKAEAYLEFLGNHDVLTSLRNRTFYVDEINRLERKEAWPVSVIMLDLNGLKSVNDELGHAAGDGLLRRAGEVLAKLVDKPQVAARVGGDEFVLLLPDADASAAKTLSQRLLELVDLNNQFHQSPRLSFSMGIATCMPGERLEAAIHRADQQMYAEKRAYYLKSDIDRRHD</sequence>
<evidence type="ECO:0000313" key="3">
    <source>
        <dbReference type="Proteomes" id="UP000664800"/>
    </source>
</evidence>
<feature type="domain" description="GGDEF" evidence="1">
    <location>
        <begin position="355"/>
        <end position="487"/>
    </location>
</feature>
<evidence type="ECO:0000313" key="2">
    <source>
        <dbReference type="EMBL" id="MBN8742978.1"/>
    </source>
</evidence>
<comment type="caution">
    <text evidence="2">The sequence shown here is derived from an EMBL/GenBank/DDBJ whole genome shotgun (WGS) entry which is preliminary data.</text>
</comment>
<accession>A0A8I1MVB2</accession>
<evidence type="ECO:0000259" key="1">
    <source>
        <dbReference type="PROSITE" id="PS50887"/>
    </source>
</evidence>
<proteinExistence type="predicted"/>
<dbReference type="NCBIfam" id="TIGR00254">
    <property type="entry name" value="GGDEF"/>
    <property type="match status" value="1"/>
</dbReference>
<organism evidence="2 3">
    <name type="scientific">Thiomonas arsenitoxydans (strain DSM 22701 / CIP 110005 / 3As)</name>
    <dbReference type="NCBI Taxonomy" id="426114"/>
    <lineage>
        <taxon>Bacteria</taxon>
        <taxon>Pseudomonadati</taxon>
        <taxon>Pseudomonadota</taxon>
        <taxon>Betaproteobacteria</taxon>
        <taxon>Burkholderiales</taxon>
        <taxon>Thiomonas</taxon>
    </lineage>
</organism>
<dbReference type="Pfam" id="PF00990">
    <property type="entry name" value="GGDEF"/>
    <property type="match status" value="1"/>
</dbReference>
<protein>
    <submittedName>
        <fullName evidence="2">Sensor domain-containing diguanylate cyclase</fullName>
    </submittedName>
</protein>
<dbReference type="PROSITE" id="PS50887">
    <property type="entry name" value="GGDEF"/>
    <property type="match status" value="1"/>
</dbReference>
<dbReference type="AlphaFoldDB" id="A0A8I1MVB2"/>
<dbReference type="InterPro" id="IPR043128">
    <property type="entry name" value="Rev_trsase/Diguanyl_cyclase"/>
</dbReference>
<dbReference type="InterPro" id="IPR029787">
    <property type="entry name" value="Nucleotide_cyclase"/>
</dbReference>
<dbReference type="Gene3D" id="3.30.450.20">
    <property type="entry name" value="PAS domain"/>
    <property type="match status" value="2"/>
</dbReference>
<gene>
    <name evidence="2" type="ORF">J0I24_01580</name>
</gene>
<name>A0A8I1MVB2_THIA3</name>
<dbReference type="Gene3D" id="3.30.70.270">
    <property type="match status" value="1"/>
</dbReference>
<dbReference type="PANTHER" id="PTHR44757:SF2">
    <property type="entry name" value="BIOFILM ARCHITECTURE MAINTENANCE PROTEIN MBAA"/>
    <property type="match status" value="1"/>
</dbReference>
<dbReference type="Proteomes" id="UP000664800">
    <property type="component" value="Unassembled WGS sequence"/>
</dbReference>
<dbReference type="InterPro" id="IPR000160">
    <property type="entry name" value="GGDEF_dom"/>
</dbReference>
<dbReference type="InterPro" id="IPR035965">
    <property type="entry name" value="PAS-like_dom_sf"/>
</dbReference>
<reference evidence="2" key="1">
    <citation type="submission" date="2021-02" db="EMBL/GenBank/DDBJ databases">
        <title>Thiocyanate and organic carbon inputs drive convergent selection for specific autotrophic Afipia and Thiobacillus strains within complex microbiomes.</title>
        <authorList>
            <person name="Huddy R.J."/>
            <person name="Sachdeva R."/>
            <person name="Kadzinga F."/>
            <person name="Kantor R.S."/>
            <person name="Harrison S.T.L."/>
            <person name="Banfield J.F."/>
        </authorList>
    </citation>
    <scope>NUCLEOTIDE SEQUENCE</scope>
    <source>
        <strain evidence="2">SCN18_13_7_16_R3_B_64_19</strain>
    </source>
</reference>